<dbReference type="EMBL" id="JAAIUW010000009">
    <property type="protein sequence ID" value="KAF7814762.1"/>
    <property type="molecule type" value="Genomic_DNA"/>
</dbReference>
<evidence type="ECO:0000313" key="2">
    <source>
        <dbReference type="Proteomes" id="UP000634136"/>
    </source>
</evidence>
<name>A0A834WA21_9FABA</name>
<evidence type="ECO:0000313" key="1">
    <source>
        <dbReference type="EMBL" id="KAF7814762.1"/>
    </source>
</evidence>
<sequence length="37" mass="3951">MEDDGGGGNVKIADCFPLRPAMLKSEAVSTYESYISV</sequence>
<dbReference type="Proteomes" id="UP000634136">
    <property type="component" value="Unassembled WGS sequence"/>
</dbReference>
<protein>
    <submittedName>
        <fullName evidence="1">Uncharacterized protein</fullName>
    </submittedName>
</protein>
<comment type="caution">
    <text evidence="1">The sequence shown here is derived from an EMBL/GenBank/DDBJ whole genome shotgun (WGS) entry which is preliminary data.</text>
</comment>
<organism evidence="1 2">
    <name type="scientific">Senna tora</name>
    <dbReference type="NCBI Taxonomy" id="362788"/>
    <lineage>
        <taxon>Eukaryota</taxon>
        <taxon>Viridiplantae</taxon>
        <taxon>Streptophyta</taxon>
        <taxon>Embryophyta</taxon>
        <taxon>Tracheophyta</taxon>
        <taxon>Spermatophyta</taxon>
        <taxon>Magnoliopsida</taxon>
        <taxon>eudicotyledons</taxon>
        <taxon>Gunneridae</taxon>
        <taxon>Pentapetalae</taxon>
        <taxon>rosids</taxon>
        <taxon>fabids</taxon>
        <taxon>Fabales</taxon>
        <taxon>Fabaceae</taxon>
        <taxon>Caesalpinioideae</taxon>
        <taxon>Cassia clade</taxon>
        <taxon>Senna</taxon>
    </lineage>
</organism>
<keyword evidence="2" id="KW-1185">Reference proteome</keyword>
<accession>A0A834WA21</accession>
<gene>
    <name evidence="1" type="ORF">G2W53_028731</name>
</gene>
<proteinExistence type="predicted"/>
<dbReference type="AlphaFoldDB" id="A0A834WA21"/>
<reference evidence="1" key="1">
    <citation type="submission" date="2020-09" db="EMBL/GenBank/DDBJ databases">
        <title>Genome-Enabled Discovery of Anthraquinone Biosynthesis in Senna tora.</title>
        <authorList>
            <person name="Kang S.-H."/>
            <person name="Pandey R.P."/>
            <person name="Lee C.-M."/>
            <person name="Sim J.-S."/>
            <person name="Jeong J.-T."/>
            <person name="Choi B.-S."/>
            <person name="Jung M."/>
            <person name="Ginzburg D."/>
            <person name="Zhao K."/>
            <person name="Won S.Y."/>
            <person name="Oh T.-J."/>
            <person name="Yu Y."/>
            <person name="Kim N.-H."/>
            <person name="Lee O.R."/>
            <person name="Lee T.-H."/>
            <person name="Bashyal P."/>
            <person name="Kim T.-S."/>
            <person name="Lee W.-H."/>
            <person name="Kawkins C."/>
            <person name="Kim C.-K."/>
            <person name="Kim J.S."/>
            <person name="Ahn B.O."/>
            <person name="Rhee S.Y."/>
            <person name="Sohng J.K."/>
        </authorList>
    </citation>
    <scope>NUCLEOTIDE SEQUENCE</scope>
    <source>
        <tissue evidence="1">Leaf</tissue>
    </source>
</reference>